<keyword evidence="2" id="KW-0396">Initiation factor</keyword>
<dbReference type="Pfam" id="PF24805">
    <property type="entry name" value="EIF3I"/>
    <property type="match status" value="1"/>
</dbReference>
<keyword evidence="5" id="KW-0648">Protein biosynthesis</keyword>
<dbReference type="OrthoDB" id="24966at2759"/>
<evidence type="ECO:0000256" key="5">
    <source>
        <dbReference type="ARBA" id="ARBA00022917"/>
    </source>
</evidence>
<dbReference type="InterPro" id="IPR019775">
    <property type="entry name" value="WD40_repeat_CS"/>
</dbReference>
<dbReference type="AlphaFoldDB" id="L2GYL8"/>
<evidence type="ECO:0000256" key="4">
    <source>
        <dbReference type="ARBA" id="ARBA00022737"/>
    </source>
</evidence>
<protein>
    <recommendedName>
        <fullName evidence="7">Serine-threonine kinase receptor-associated protein</fullName>
    </recommendedName>
</protein>
<dbReference type="InterPro" id="IPR015943">
    <property type="entry name" value="WD40/YVTN_repeat-like_dom_sf"/>
</dbReference>
<evidence type="ECO:0000256" key="3">
    <source>
        <dbReference type="ARBA" id="ARBA00022574"/>
    </source>
</evidence>
<dbReference type="HOGENOM" id="CLU_043845_0_1_1"/>
<evidence type="ECO:0000256" key="8">
    <source>
        <dbReference type="PROSITE-ProRule" id="PRU00221"/>
    </source>
</evidence>
<dbReference type="PROSITE" id="PS50294">
    <property type="entry name" value="WD_REPEATS_REGION"/>
    <property type="match status" value="2"/>
</dbReference>
<dbReference type="GO" id="GO:0071541">
    <property type="term" value="C:eukaryotic translation initiation factor 3 complex, eIF3m"/>
    <property type="evidence" value="ECO:0007669"/>
    <property type="project" value="TreeGrafter"/>
</dbReference>
<name>L2GYL8_VAVCU</name>
<evidence type="ECO:0000256" key="2">
    <source>
        <dbReference type="ARBA" id="ARBA00022540"/>
    </source>
</evidence>
<dbReference type="InterPro" id="IPR001680">
    <property type="entry name" value="WD40_rpt"/>
</dbReference>
<keyword evidence="10" id="KW-1185">Reference proteome</keyword>
<accession>L2GYL8</accession>
<evidence type="ECO:0000256" key="6">
    <source>
        <dbReference type="ARBA" id="ARBA00038394"/>
    </source>
</evidence>
<organism evidence="9 10">
    <name type="scientific">Vavraia culicis (isolate floridensis)</name>
    <name type="common">Microsporidian parasite</name>
    <dbReference type="NCBI Taxonomy" id="948595"/>
    <lineage>
        <taxon>Eukaryota</taxon>
        <taxon>Fungi</taxon>
        <taxon>Fungi incertae sedis</taxon>
        <taxon>Microsporidia</taxon>
        <taxon>Pleistophoridae</taxon>
        <taxon>Vavraia</taxon>
    </lineage>
</organism>
<comment type="similarity">
    <text evidence="6">Belongs to the WD repeat STRAP family.</text>
</comment>
<dbReference type="PANTHER" id="PTHR19877:SF1">
    <property type="entry name" value="EUKARYOTIC TRANSLATION INITIATION FACTOR 3 SUBUNIT I"/>
    <property type="match status" value="1"/>
</dbReference>
<evidence type="ECO:0000256" key="7">
    <source>
        <dbReference type="ARBA" id="ARBA00040390"/>
    </source>
</evidence>
<evidence type="ECO:0000256" key="1">
    <source>
        <dbReference type="ARBA" id="ARBA00022490"/>
    </source>
</evidence>
<dbReference type="FunCoup" id="L2GYL8">
    <property type="interactions" value="253"/>
</dbReference>
<evidence type="ECO:0000313" key="10">
    <source>
        <dbReference type="Proteomes" id="UP000011081"/>
    </source>
</evidence>
<dbReference type="STRING" id="948595.L2GYL8"/>
<dbReference type="GO" id="GO:0003743">
    <property type="term" value="F:translation initiation factor activity"/>
    <property type="evidence" value="ECO:0007669"/>
    <property type="project" value="UniProtKB-KW"/>
</dbReference>
<dbReference type="PANTHER" id="PTHR19877">
    <property type="entry name" value="EUKARYOTIC TRANSLATION INITIATION FACTOR 3 SUBUNIT I"/>
    <property type="match status" value="1"/>
</dbReference>
<keyword evidence="4" id="KW-0677">Repeat</keyword>
<reference evidence="10" key="1">
    <citation type="submission" date="2011-03" db="EMBL/GenBank/DDBJ databases">
        <title>The genome sequence of Vavraia culicis strain floridensis.</title>
        <authorList>
            <consortium name="The Broad Institute Genome Sequencing Platform"/>
            <person name="Cuomo C."/>
            <person name="Becnel J."/>
            <person name="Sanscrainte N."/>
            <person name="Young S.K."/>
            <person name="Zeng Q."/>
            <person name="Gargeya S."/>
            <person name="Fitzgerald M."/>
            <person name="Haas B."/>
            <person name="Abouelleil A."/>
            <person name="Alvarado L."/>
            <person name="Arachchi H.M."/>
            <person name="Berlin A."/>
            <person name="Chapman S.B."/>
            <person name="Gearin G."/>
            <person name="Goldberg J."/>
            <person name="Griggs A."/>
            <person name="Gujja S."/>
            <person name="Hansen M."/>
            <person name="Heiman D."/>
            <person name="Howarth C."/>
            <person name="Larimer J."/>
            <person name="Lui A."/>
            <person name="MacDonald P.J.P."/>
            <person name="McCowen C."/>
            <person name="Montmayeur A."/>
            <person name="Murphy C."/>
            <person name="Neiman D."/>
            <person name="Pearson M."/>
            <person name="Priest M."/>
            <person name="Roberts A."/>
            <person name="Saif S."/>
            <person name="Shea T."/>
            <person name="Sisk P."/>
            <person name="Stolte C."/>
            <person name="Sykes S."/>
            <person name="Wortman J."/>
            <person name="Nusbaum C."/>
            <person name="Birren B."/>
        </authorList>
    </citation>
    <scope>NUCLEOTIDE SEQUENCE [LARGE SCALE GENOMIC DNA]</scope>
    <source>
        <strain evidence="10">floridensis</strain>
    </source>
</reference>
<feature type="repeat" description="WD" evidence="8">
    <location>
        <begin position="50"/>
        <end position="89"/>
    </location>
</feature>
<dbReference type="InterPro" id="IPR036322">
    <property type="entry name" value="WD40_repeat_dom_sf"/>
</dbReference>
<dbReference type="SMART" id="SM00320">
    <property type="entry name" value="WD40"/>
    <property type="match status" value="5"/>
</dbReference>
<keyword evidence="1" id="KW-0963">Cytoplasm</keyword>
<dbReference type="PROSITE" id="PS50082">
    <property type="entry name" value="WD_REPEATS_2"/>
    <property type="match status" value="2"/>
</dbReference>
<dbReference type="SUPFAM" id="SSF50978">
    <property type="entry name" value="WD40 repeat-like"/>
    <property type="match status" value="1"/>
</dbReference>
<sequence length="313" mass="35046">MTSGSQINFTLHTRPITHVQYNYDGDLIFACSLDSIISLWDTEGNLKGTYNGHQGAVTCMDQTEEDLLTGSGDRSVILWDITTGKQKLSMSFKSTVKSVNINDNDLLICCDDSYNNKPALNYYDVRSNSLIFSLNLDYIITSSVLKKQFCIFADTEGNLKKFDFRKNETVHNSKIHNSKINEIKPSPCSKYYVSSSNDATTKIFDSDLKEIKMFQSTEPVNSSSIFSENNILVNVGGIPARDVTLTRGKRKFDVNFYDIVKEERVGFYSTHFGTINTVDVARDGRSFASGGEDGIVIMVNLGDEFYSAPFTQI</sequence>
<dbReference type="GeneID" id="19877933"/>
<gene>
    <name evidence="9" type="ORF">VCUG_00041</name>
</gene>
<feature type="repeat" description="WD" evidence="8">
    <location>
        <begin position="9"/>
        <end position="43"/>
    </location>
</feature>
<dbReference type="InParanoid" id="L2GYL8"/>
<dbReference type="GO" id="GO:0002183">
    <property type="term" value="P:cytoplasmic translational initiation"/>
    <property type="evidence" value="ECO:0007669"/>
    <property type="project" value="TreeGrafter"/>
</dbReference>
<dbReference type="Proteomes" id="UP000011081">
    <property type="component" value="Unassembled WGS sequence"/>
</dbReference>
<evidence type="ECO:0000313" key="9">
    <source>
        <dbReference type="EMBL" id="ELA48432.1"/>
    </source>
</evidence>
<proteinExistence type="inferred from homology"/>
<dbReference type="RefSeq" id="XP_008073062.1">
    <property type="nucleotide sequence ID" value="XM_008074871.1"/>
</dbReference>
<keyword evidence="3 8" id="KW-0853">WD repeat</keyword>
<dbReference type="VEuPathDB" id="MicrosporidiaDB:VCUG_00041"/>
<dbReference type="GO" id="GO:0003723">
    <property type="term" value="F:RNA binding"/>
    <property type="evidence" value="ECO:0007669"/>
    <property type="project" value="TreeGrafter"/>
</dbReference>
<dbReference type="EMBL" id="GL877404">
    <property type="protein sequence ID" value="ELA48432.1"/>
    <property type="molecule type" value="Genomic_DNA"/>
</dbReference>
<dbReference type="OMA" id="VWFSHNG"/>
<dbReference type="InterPro" id="IPR027525">
    <property type="entry name" value="eIF3i"/>
</dbReference>
<dbReference type="PROSITE" id="PS00678">
    <property type="entry name" value="WD_REPEATS_1"/>
    <property type="match status" value="2"/>
</dbReference>
<dbReference type="Gene3D" id="2.130.10.10">
    <property type="entry name" value="YVTN repeat-like/Quinoprotein amine dehydrogenase"/>
    <property type="match status" value="1"/>
</dbReference>